<evidence type="ECO:0000256" key="4">
    <source>
        <dbReference type="ARBA" id="ARBA00038969"/>
    </source>
</evidence>
<dbReference type="OrthoDB" id="9790554at2"/>
<dbReference type="PANTHER" id="PTHR30041:SF5">
    <property type="entry name" value="ARSENATE REDUCTASE-RELATED"/>
    <property type="match status" value="1"/>
</dbReference>
<dbReference type="SUPFAM" id="SSF52833">
    <property type="entry name" value="Thioredoxin-like"/>
    <property type="match status" value="1"/>
</dbReference>
<dbReference type="InterPro" id="IPR000182">
    <property type="entry name" value="GNAT_dom"/>
</dbReference>
<sequence>MTVAIYHNPDCGTSRSTLKLLRAYGIEPVVIEYLDTPPSTPELVALLDRMGVPVREVLRERGTPYADLGLGNPVLTDDELHAAIQAHPILLNRPIVVTTKGAKLCRPSDVVLDLLPDDLPDMTATRDDGTPFLRDDPTRGDSPDLAAALRAAGLPTADLADPGRTFFHYTTLDRHGVGWGGFELYGADVLLRSLAVMPRFHGRGYGRNLTALLMRRAYDQGARQAYALTSDPKASAFFERLGFAACDRASAPATIQNTRQASGLCPASATLLTKRITF</sequence>
<dbReference type="InterPro" id="IPR016181">
    <property type="entry name" value="Acyl_CoA_acyltransferase"/>
</dbReference>
<evidence type="ECO:0000256" key="3">
    <source>
        <dbReference type="ARBA" id="ARBA00023002"/>
    </source>
</evidence>
<dbReference type="PROSITE" id="PS51186">
    <property type="entry name" value="GNAT"/>
    <property type="match status" value="1"/>
</dbReference>
<dbReference type="GO" id="GO:0008794">
    <property type="term" value="F:arsenate reductase (glutaredoxin) activity"/>
    <property type="evidence" value="ECO:0007669"/>
    <property type="project" value="UniProtKB-EC"/>
</dbReference>
<dbReference type="Gene3D" id="3.40.30.10">
    <property type="entry name" value="Glutaredoxin"/>
    <property type="match status" value="1"/>
</dbReference>
<dbReference type="STRING" id="270351.Maq22A_c07475"/>
<dbReference type="InterPro" id="IPR036249">
    <property type="entry name" value="Thioredoxin-like_sf"/>
</dbReference>
<dbReference type="Pfam" id="PF00583">
    <property type="entry name" value="Acetyltransf_1"/>
    <property type="match status" value="1"/>
</dbReference>
<reference evidence="8 9" key="1">
    <citation type="journal article" date="2015" name="Genome Announc.">
        <title>Complete Genome Sequence of Methylobacterium aquaticum Strain 22A, Isolated from Racomitrium japonicum Moss.</title>
        <authorList>
            <person name="Tani A."/>
            <person name="Ogura Y."/>
            <person name="Hayashi T."/>
            <person name="Kimbara K."/>
        </authorList>
    </citation>
    <scope>NUCLEOTIDE SEQUENCE [LARGE SCALE GENOMIC DNA]</scope>
    <source>
        <strain evidence="8 9">MA-22A</strain>
    </source>
</reference>
<feature type="domain" description="N-acetyltransferase" evidence="7">
    <location>
        <begin position="109"/>
        <end position="277"/>
    </location>
</feature>
<dbReference type="GO" id="GO:0046685">
    <property type="term" value="P:response to arsenic-containing substance"/>
    <property type="evidence" value="ECO:0007669"/>
    <property type="project" value="UniProtKB-KW"/>
</dbReference>
<dbReference type="PROSITE" id="PS51353">
    <property type="entry name" value="ARSC"/>
    <property type="match status" value="1"/>
</dbReference>
<dbReference type="NCBIfam" id="TIGR00014">
    <property type="entry name" value="arsC"/>
    <property type="match status" value="1"/>
</dbReference>
<evidence type="ECO:0000313" key="9">
    <source>
        <dbReference type="Proteomes" id="UP000061432"/>
    </source>
</evidence>
<dbReference type="PATRIC" id="fig|270351.10.peg.1424"/>
<evidence type="ECO:0000256" key="2">
    <source>
        <dbReference type="ARBA" id="ARBA00022849"/>
    </source>
</evidence>
<dbReference type="InterPro" id="IPR006660">
    <property type="entry name" value="Arsenate_reductase-like"/>
</dbReference>
<evidence type="ECO:0000313" key="8">
    <source>
        <dbReference type="EMBL" id="BAQ44826.1"/>
    </source>
</evidence>
<dbReference type="EMBL" id="AP014704">
    <property type="protein sequence ID" value="BAQ44826.1"/>
    <property type="molecule type" value="Genomic_DNA"/>
</dbReference>
<keyword evidence="2" id="KW-0059">Arsenical resistance</keyword>
<dbReference type="Proteomes" id="UP000061432">
    <property type="component" value="Chromosome"/>
</dbReference>
<evidence type="ECO:0000256" key="5">
    <source>
        <dbReference type="ARBA" id="ARBA00039879"/>
    </source>
</evidence>
<name>A0A0C6EXI1_9HYPH</name>
<reference evidence="9" key="2">
    <citation type="submission" date="2015-01" db="EMBL/GenBank/DDBJ databases">
        <title>Complete genome sequence of Methylobacterium aquaticum strain 22A.</title>
        <authorList>
            <person name="Tani A."/>
            <person name="Ogura Y."/>
            <person name="Hayashi T."/>
        </authorList>
    </citation>
    <scope>NUCLEOTIDE SEQUENCE [LARGE SCALE GENOMIC DNA]</scope>
    <source>
        <strain evidence="9">MA-22A</strain>
    </source>
</reference>
<accession>A0A0C6EXI1</accession>
<dbReference type="NCBIfam" id="NF040501">
    <property type="entry name" value="resist_ArsN2"/>
    <property type="match status" value="1"/>
</dbReference>
<evidence type="ECO:0000256" key="6">
    <source>
        <dbReference type="PROSITE-ProRule" id="PRU01282"/>
    </source>
</evidence>
<gene>
    <name evidence="8" type="primary">arsC</name>
    <name evidence="8" type="ORF">Maq22A_c07475</name>
</gene>
<dbReference type="Pfam" id="PF03960">
    <property type="entry name" value="ArsC"/>
    <property type="match status" value="1"/>
</dbReference>
<dbReference type="RefSeq" id="WP_063920013.1">
    <property type="nucleotide sequence ID" value="NZ_AP014704.1"/>
</dbReference>
<keyword evidence="3" id="KW-0560">Oxidoreductase</keyword>
<dbReference type="PANTHER" id="PTHR30041">
    <property type="entry name" value="ARSENATE REDUCTASE"/>
    <property type="match status" value="1"/>
</dbReference>
<dbReference type="Gene3D" id="3.40.630.30">
    <property type="match status" value="1"/>
</dbReference>
<evidence type="ECO:0000259" key="7">
    <source>
        <dbReference type="PROSITE" id="PS51186"/>
    </source>
</evidence>
<proteinExistence type="inferred from homology"/>
<dbReference type="CDD" id="cd04301">
    <property type="entry name" value="NAT_SF"/>
    <property type="match status" value="1"/>
</dbReference>
<dbReference type="EC" id="1.20.4.1" evidence="4"/>
<organism evidence="8 9">
    <name type="scientific">Methylobacterium aquaticum</name>
    <dbReference type="NCBI Taxonomy" id="270351"/>
    <lineage>
        <taxon>Bacteria</taxon>
        <taxon>Pseudomonadati</taxon>
        <taxon>Pseudomonadota</taxon>
        <taxon>Alphaproteobacteria</taxon>
        <taxon>Hyphomicrobiales</taxon>
        <taxon>Methylobacteriaceae</taxon>
        <taxon>Methylobacterium</taxon>
    </lineage>
</organism>
<dbReference type="InterPro" id="IPR006659">
    <property type="entry name" value="Arsenate_reductase"/>
</dbReference>
<dbReference type="KEGG" id="maqu:Maq22A_c07475"/>
<comment type="similarity">
    <text evidence="1 6">Belongs to the ArsC family.</text>
</comment>
<protein>
    <recommendedName>
        <fullName evidence="5">Arsenate reductase</fullName>
        <ecNumber evidence="4">1.20.4.1</ecNumber>
    </recommendedName>
</protein>
<dbReference type="GO" id="GO:0016747">
    <property type="term" value="F:acyltransferase activity, transferring groups other than amino-acyl groups"/>
    <property type="evidence" value="ECO:0007669"/>
    <property type="project" value="InterPro"/>
</dbReference>
<dbReference type="AlphaFoldDB" id="A0A0C6EXI1"/>
<evidence type="ECO:0000256" key="1">
    <source>
        <dbReference type="ARBA" id="ARBA00007198"/>
    </source>
</evidence>
<dbReference type="SUPFAM" id="SSF55729">
    <property type="entry name" value="Acyl-CoA N-acyltransferases (Nat)"/>
    <property type="match status" value="1"/>
</dbReference>
<dbReference type="CDD" id="cd03034">
    <property type="entry name" value="ArsC_ArsC"/>
    <property type="match status" value="1"/>
</dbReference>